<organism evidence="1 2">
    <name type="scientific">Endocarpon pusillum</name>
    <dbReference type="NCBI Taxonomy" id="364733"/>
    <lineage>
        <taxon>Eukaryota</taxon>
        <taxon>Fungi</taxon>
        <taxon>Dikarya</taxon>
        <taxon>Ascomycota</taxon>
        <taxon>Pezizomycotina</taxon>
        <taxon>Eurotiomycetes</taxon>
        <taxon>Chaetothyriomycetidae</taxon>
        <taxon>Verrucariales</taxon>
        <taxon>Verrucariaceae</taxon>
        <taxon>Endocarpon</taxon>
    </lineage>
</organism>
<comment type="caution">
    <text evidence="1">The sequence shown here is derived from an EMBL/GenBank/DDBJ whole genome shotgun (WGS) entry which is preliminary data.</text>
</comment>
<name>A0A8H7E637_9EURO</name>
<accession>A0A8H7E637</accession>
<dbReference type="AlphaFoldDB" id="A0A8H7E637"/>
<evidence type="ECO:0000313" key="2">
    <source>
        <dbReference type="Proteomes" id="UP000606974"/>
    </source>
</evidence>
<protein>
    <submittedName>
        <fullName evidence="1">Uncharacterized protein</fullName>
    </submittedName>
</protein>
<dbReference type="EMBL" id="JAACFV010000016">
    <property type="protein sequence ID" value="KAF7511854.1"/>
    <property type="molecule type" value="Genomic_DNA"/>
</dbReference>
<keyword evidence="2" id="KW-1185">Reference proteome</keyword>
<sequence length="119" mass="13828">MLKNVKVLEVPTKDFLHIFLVVKGIIVVQSIQQKAPRRRPEELCWADIGPFQIHYSYNSKIVLAFHYQICETEVVADEFCWAIPVVLFHELRNQGFQYAERSIAVLCAIEPRGCVWLPE</sequence>
<proteinExistence type="predicted"/>
<gene>
    <name evidence="1" type="ORF">GJ744_003087</name>
</gene>
<evidence type="ECO:0000313" key="1">
    <source>
        <dbReference type="EMBL" id="KAF7511854.1"/>
    </source>
</evidence>
<dbReference type="Proteomes" id="UP000606974">
    <property type="component" value="Unassembled WGS sequence"/>
</dbReference>
<reference evidence="1" key="1">
    <citation type="submission" date="2020-02" db="EMBL/GenBank/DDBJ databases">
        <authorList>
            <person name="Palmer J.M."/>
        </authorList>
    </citation>
    <scope>NUCLEOTIDE SEQUENCE</scope>
    <source>
        <strain evidence="1">EPUS1.4</strain>
        <tissue evidence="1">Thallus</tissue>
    </source>
</reference>